<feature type="region of interest" description="Disordered" evidence="1">
    <location>
        <begin position="27"/>
        <end position="47"/>
    </location>
</feature>
<reference evidence="2 3" key="1">
    <citation type="submission" date="2021-06" db="EMBL/GenBank/DDBJ databases">
        <authorList>
            <person name="Palmer J.M."/>
        </authorList>
    </citation>
    <scope>NUCLEOTIDE SEQUENCE [LARGE SCALE GENOMIC DNA]</scope>
    <source>
        <strain evidence="2 3">CL_MEX2019</strain>
        <tissue evidence="2">Muscle</tissue>
    </source>
</reference>
<protein>
    <submittedName>
        <fullName evidence="2">Uncharacterized protein</fullName>
    </submittedName>
</protein>
<evidence type="ECO:0000256" key="1">
    <source>
        <dbReference type="SAM" id="MobiDB-lite"/>
    </source>
</evidence>
<feature type="compositionally biased region" description="Low complexity" evidence="1">
    <location>
        <begin position="31"/>
        <end position="46"/>
    </location>
</feature>
<dbReference type="EMBL" id="JAHUTJ010050031">
    <property type="protein sequence ID" value="MED6283772.1"/>
    <property type="molecule type" value="Genomic_DNA"/>
</dbReference>
<feature type="non-terminal residue" evidence="2">
    <location>
        <position position="1"/>
    </location>
</feature>
<evidence type="ECO:0000313" key="3">
    <source>
        <dbReference type="Proteomes" id="UP001352852"/>
    </source>
</evidence>
<accession>A0ABU7E939</accession>
<name>A0ABU7E939_9TELE</name>
<evidence type="ECO:0000313" key="2">
    <source>
        <dbReference type="EMBL" id="MED6283772.1"/>
    </source>
</evidence>
<dbReference type="Proteomes" id="UP001352852">
    <property type="component" value="Unassembled WGS sequence"/>
</dbReference>
<proteinExistence type="predicted"/>
<comment type="caution">
    <text evidence="2">The sequence shown here is derived from an EMBL/GenBank/DDBJ whole genome shotgun (WGS) entry which is preliminary data.</text>
</comment>
<gene>
    <name evidence="2" type="ORF">CHARACLAT_012300</name>
</gene>
<sequence length="80" mass="8741">PFSSSPTLSISPHHGWLVHHGTLSLTKQQLSPSSETSTTEPETTFSTHRERFSGFLESISVGLFIASSFSPGNEPQTLPW</sequence>
<keyword evidence="3" id="KW-1185">Reference proteome</keyword>
<organism evidence="2 3">
    <name type="scientific">Characodon lateralis</name>
    <dbReference type="NCBI Taxonomy" id="208331"/>
    <lineage>
        <taxon>Eukaryota</taxon>
        <taxon>Metazoa</taxon>
        <taxon>Chordata</taxon>
        <taxon>Craniata</taxon>
        <taxon>Vertebrata</taxon>
        <taxon>Euteleostomi</taxon>
        <taxon>Actinopterygii</taxon>
        <taxon>Neopterygii</taxon>
        <taxon>Teleostei</taxon>
        <taxon>Neoteleostei</taxon>
        <taxon>Acanthomorphata</taxon>
        <taxon>Ovalentaria</taxon>
        <taxon>Atherinomorphae</taxon>
        <taxon>Cyprinodontiformes</taxon>
        <taxon>Goodeidae</taxon>
        <taxon>Characodon</taxon>
    </lineage>
</organism>